<name>A0A7S3L3X5_9STRA</name>
<evidence type="ECO:0000313" key="3">
    <source>
        <dbReference type="EMBL" id="CAE0410525.1"/>
    </source>
</evidence>
<feature type="chain" id="PRO_5031143149" description="VWFA domain-containing protein" evidence="1">
    <location>
        <begin position="23"/>
        <end position="497"/>
    </location>
</feature>
<protein>
    <recommendedName>
        <fullName evidence="2">VWFA domain-containing protein</fullName>
    </recommendedName>
</protein>
<gene>
    <name evidence="3" type="ORF">ACOF00016_LOCUS7980</name>
</gene>
<organism evidence="3">
    <name type="scientific">Amphora coffeiformis</name>
    <dbReference type="NCBI Taxonomy" id="265554"/>
    <lineage>
        <taxon>Eukaryota</taxon>
        <taxon>Sar</taxon>
        <taxon>Stramenopiles</taxon>
        <taxon>Ochrophyta</taxon>
        <taxon>Bacillariophyta</taxon>
        <taxon>Bacillariophyceae</taxon>
        <taxon>Bacillariophycidae</taxon>
        <taxon>Thalassiophysales</taxon>
        <taxon>Catenulaceae</taxon>
        <taxon>Amphora</taxon>
    </lineage>
</organism>
<dbReference type="Gene3D" id="3.40.50.410">
    <property type="entry name" value="von Willebrand factor, type A domain"/>
    <property type="match status" value="1"/>
</dbReference>
<feature type="domain" description="VWFA" evidence="2">
    <location>
        <begin position="36"/>
        <end position="236"/>
    </location>
</feature>
<dbReference type="SUPFAM" id="SSF53300">
    <property type="entry name" value="vWA-like"/>
    <property type="match status" value="1"/>
</dbReference>
<evidence type="ECO:0000256" key="1">
    <source>
        <dbReference type="SAM" id="SignalP"/>
    </source>
</evidence>
<dbReference type="EMBL" id="HBIM01009428">
    <property type="protein sequence ID" value="CAE0410525.1"/>
    <property type="molecule type" value="Transcribed_RNA"/>
</dbReference>
<dbReference type="InterPro" id="IPR002035">
    <property type="entry name" value="VWF_A"/>
</dbReference>
<dbReference type="PROSITE" id="PS50234">
    <property type="entry name" value="VWFA"/>
    <property type="match status" value="1"/>
</dbReference>
<sequence>MMQHLFTTTFILSLGTLSLVQAQSQPTQGQSASPVDVVFIIDESGSLDDEQQQVLERTQAIFDKLNTRTGGIFRAAVVGFGGSSYSRGRLVTPLTKDPSKFQVGLQSLETDGSTEAGFAAVSTVATNQLQHGGRVDGGSSPVFPSQQGFCSILFTDEDSNGDPAAYDTVEEVASILHSTGNSTFFGIVPRMELLNSNGDTYGKLAAATGGTVMDINEFISDDVAADVMIDTILDQCVTTTYTKAGCLVTGDYDFEDVSLPFSFQMTGQATCSDGKLPIRTLWYSNAPEVSFSNLAMATASASGNYTVCHQVTCLDATFSSNAERESTCCTEVSVTGAKVPGRLVSLQASANQIGGPVQSARRRLRFSNKAVAAPSGGQRAIVSYGGPDDHIGDVAMYPGYVVGFTVVLTEPVTEGEVLFCLKINGKALTSNGSLSFTISDDNSKVLHLPQPVPILAGDRIEIGIRESRFAGDLGTGSVATPLAPAYNTAGILIMMEQ</sequence>
<feature type="signal peptide" evidence="1">
    <location>
        <begin position="1"/>
        <end position="22"/>
    </location>
</feature>
<reference evidence="3" key="1">
    <citation type="submission" date="2021-01" db="EMBL/GenBank/DDBJ databases">
        <authorList>
            <person name="Corre E."/>
            <person name="Pelletier E."/>
            <person name="Niang G."/>
            <person name="Scheremetjew M."/>
            <person name="Finn R."/>
            <person name="Kale V."/>
            <person name="Holt S."/>
            <person name="Cochrane G."/>
            <person name="Meng A."/>
            <person name="Brown T."/>
            <person name="Cohen L."/>
        </authorList>
    </citation>
    <scope>NUCLEOTIDE SEQUENCE</scope>
    <source>
        <strain evidence="3">CCMP127</strain>
    </source>
</reference>
<keyword evidence="1" id="KW-0732">Signal</keyword>
<dbReference type="AlphaFoldDB" id="A0A7S3L3X5"/>
<proteinExistence type="predicted"/>
<accession>A0A7S3L3X5</accession>
<evidence type="ECO:0000259" key="2">
    <source>
        <dbReference type="PROSITE" id="PS50234"/>
    </source>
</evidence>
<dbReference type="InterPro" id="IPR036465">
    <property type="entry name" value="vWFA_dom_sf"/>
</dbReference>